<feature type="transmembrane region" description="Helical" evidence="9">
    <location>
        <begin position="103"/>
        <end position="122"/>
    </location>
</feature>
<protein>
    <recommendedName>
        <fullName evidence="8">Permease IIC component</fullName>
    </recommendedName>
</protein>
<feature type="transmembrane region" description="Helical" evidence="9">
    <location>
        <begin position="287"/>
        <end position="306"/>
    </location>
</feature>
<evidence type="ECO:0000259" key="10">
    <source>
        <dbReference type="PROSITE" id="PS51105"/>
    </source>
</evidence>
<keyword evidence="2 8" id="KW-0813">Transport</keyword>
<proteinExistence type="predicted"/>
<dbReference type="PANTHER" id="PTHR33989">
    <property type="match status" value="1"/>
</dbReference>
<feature type="transmembrane region" description="Helical" evidence="9">
    <location>
        <begin position="73"/>
        <end position="96"/>
    </location>
</feature>
<dbReference type="Pfam" id="PF02378">
    <property type="entry name" value="PTS_EIIC"/>
    <property type="match status" value="1"/>
</dbReference>
<dbReference type="InterPro" id="IPR004796">
    <property type="entry name" value="PTS_IIC_cello"/>
</dbReference>
<feature type="transmembrane region" description="Helical" evidence="9">
    <location>
        <begin position="382"/>
        <end position="415"/>
    </location>
</feature>
<keyword evidence="4 8" id="KW-0762">Sugar transport</keyword>
<comment type="subcellular location">
    <subcellularLocation>
        <location evidence="1">Cell membrane</location>
        <topology evidence="1">Multi-pass membrane protein</topology>
    </subcellularLocation>
</comment>
<evidence type="ECO:0000313" key="11">
    <source>
        <dbReference type="EMBL" id="KIE46830.1"/>
    </source>
</evidence>
<accession>A0A0C1UHH3</accession>
<evidence type="ECO:0000256" key="7">
    <source>
        <dbReference type="ARBA" id="ARBA00023136"/>
    </source>
</evidence>
<dbReference type="GO" id="GO:0009401">
    <property type="term" value="P:phosphoenolpyruvate-dependent sugar phosphotransferase system"/>
    <property type="evidence" value="ECO:0007669"/>
    <property type="project" value="InterPro"/>
</dbReference>
<dbReference type="GO" id="GO:0008982">
    <property type="term" value="F:protein-N(PI)-phosphohistidine-sugar phosphotransferase activity"/>
    <property type="evidence" value="ECO:0007669"/>
    <property type="project" value="UniProtKB-UniRule"/>
</dbReference>
<dbReference type="InterPro" id="IPR051088">
    <property type="entry name" value="PTS_Sugar-EIIC/EIIB"/>
</dbReference>
<dbReference type="InterPro" id="IPR003352">
    <property type="entry name" value="PTS_EIIC"/>
</dbReference>
<gene>
    <name evidence="11" type="ORF">U732_1372</name>
</gene>
<feature type="transmembrane region" description="Helical" evidence="9">
    <location>
        <begin position="175"/>
        <end position="199"/>
    </location>
</feature>
<feature type="transmembrane region" description="Helical" evidence="9">
    <location>
        <begin position="219"/>
        <end position="241"/>
    </location>
</feature>
<dbReference type="EMBL" id="AYSO01000015">
    <property type="protein sequence ID" value="KIE46830.1"/>
    <property type="molecule type" value="Genomic_DNA"/>
</dbReference>
<dbReference type="NCBIfam" id="TIGR00410">
    <property type="entry name" value="lacE"/>
    <property type="match status" value="1"/>
</dbReference>
<dbReference type="GO" id="GO:0005886">
    <property type="term" value="C:plasma membrane"/>
    <property type="evidence" value="ECO:0007669"/>
    <property type="project" value="UniProtKB-SubCell"/>
</dbReference>
<reference evidence="11 12" key="1">
    <citation type="journal article" date="2015" name="Infect. Genet. Evol.">
        <title>Genomic sequences of six botulinum neurotoxin-producing strains representing three clostridial species illustrate the mobility and diversity of botulinum neurotoxin genes.</title>
        <authorList>
            <person name="Smith T.J."/>
            <person name="Hill K.K."/>
            <person name="Xie G."/>
            <person name="Foley B.T."/>
            <person name="Williamson C.H."/>
            <person name="Foster J.T."/>
            <person name="Johnson S.L."/>
            <person name="Chertkov O."/>
            <person name="Teshima H."/>
            <person name="Gibbons H.S."/>
            <person name="Johnsky L.A."/>
            <person name="Karavis M.A."/>
            <person name="Smith L.A."/>
        </authorList>
    </citation>
    <scope>NUCLEOTIDE SEQUENCE [LARGE SCALE GENOMIC DNA]</scope>
    <source>
        <strain evidence="11 12">CDC 2741</strain>
    </source>
</reference>
<evidence type="ECO:0000256" key="6">
    <source>
        <dbReference type="ARBA" id="ARBA00022989"/>
    </source>
</evidence>
<sequence>MKKFINFMEKHFVPVAGRIGAQRHLVAIRDGFVTLMPLIIAGSLGTLINALPIEAYQNFMTNVFGESWKNFGGNIWSGSFAIMSFLVVFTIAYNLAKSYEADGFTAGVVAFAALLSITKPTADGSGIPYSAAGGVGLFLAIIVALISTEIFVRLRRNKSLIIKMPDNVPPAVSKSFASLLPVMITIAIFSVIRILFAVIGVDDIHKLIYDALQAPLGAVANTLWSAILIVLLNHLFWFFGLHGSNILEPVMQAVYLPALDVNVKAAAAGAVGKAIPNIVTKPFFDAFVYMGGSGATICLIIAIYIASKRKHHRNMANLSLGPGLFNINESMIYGMPIVLNPAFIIPFILTPVVLTIISYIATATGLVPRTIAMVPWTTPPLISGWIATGSIAGSILQIVNLAIGVFMYIPFIVLAEKIEDKKSKNIVKEIDNSIKS</sequence>
<dbReference type="GO" id="GO:1901264">
    <property type="term" value="P:carbohydrate derivative transport"/>
    <property type="evidence" value="ECO:0007669"/>
    <property type="project" value="TreeGrafter"/>
</dbReference>
<dbReference type="PANTHER" id="PTHR33989:SF11">
    <property type="entry name" value="LICHENAN PERMEASE IIC COMPONENT"/>
    <property type="match status" value="1"/>
</dbReference>
<keyword evidence="12" id="KW-1185">Reference proteome</keyword>
<dbReference type="Proteomes" id="UP000031366">
    <property type="component" value="Unassembled WGS sequence"/>
</dbReference>
<keyword evidence="7 8" id="KW-0472">Membrane</keyword>
<dbReference type="OrthoDB" id="1641940at2"/>
<evidence type="ECO:0000256" key="5">
    <source>
        <dbReference type="ARBA" id="ARBA00022692"/>
    </source>
</evidence>
<evidence type="ECO:0000256" key="2">
    <source>
        <dbReference type="ARBA" id="ARBA00022448"/>
    </source>
</evidence>
<evidence type="ECO:0000256" key="1">
    <source>
        <dbReference type="ARBA" id="ARBA00004651"/>
    </source>
</evidence>
<dbReference type="InterPro" id="IPR004501">
    <property type="entry name" value="PTS_EIIC_3"/>
</dbReference>
<evidence type="ECO:0000256" key="3">
    <source>
        <dbReference type="ARBA" id="ARBA00022475"/>
    </source>
</evidence>
<comment type="function">
    <text evidence="8">The phosphoenolpyruvate-dependent sugar phosphotransferase system (PTS), a major carbohydrate active -transport system, catalyzes the phosphorylation of incoming sugar substrates concomitant with their translocation across the cell membrane.</text>
</comment>
<dbReference type="AlphaFoldDB" id="A0A0C1UHH3"/>
<comment type="caution">
    <text evidence="11">The sequence shown here is derived from an EMBL/GenBank/DDBJ whole genome shotgun (WGS) entry which is preliminary data.</text>
</comment>
<organism evidence="11 12">
    <name type="scientific">Clostridium argentinense CDC 2741</name>
    <dbReference type="NCBI Taxonomy" id="1418104"/>
    <lineage>
        <taxon>Bacteria</taxon>
        <taxon>Bacillati</taxon>
        <taxon>Bacillota</taxon>
        <taxon>Clostridia</taxon>
        <taxon>Eubacteriales</taxon>
        <taxon>Clostridiaceae</taxon>
        <taxon>Clostridium</taxon>
    </lineage>
</organism>
<dbReference type="RefSeq" id="WP_039632316.1">
    <property type="nucleotide sequence ID" value="NZ_AYSO01000015.1"/>
</dbReference>
<keyword evidence="6 9" id="KW-1133">Transmembrane helix</keyword>
<evidence type="ECO:0000256" key="9">
    <source>
        <dbReference type="SAM" id="Phobius"/>
    </source>
</evidence>
<evidence type="ECO:0000313" key="12">
    <source>
        <dbReference type="Proteomes" id="UP000031366"/>
    </source>
</evidence>
<evidence type="ECO:0000256" key="4">
    <source>
        <dbReference type="ARBA" id="ARBA00022597"/>
    </source>
</evidence>
<dbReference type="PIRSF" id="PIRSF006351">
    <property type="entry name" value="PTS_EIIC-Cellobiose"/>
    <property type="match status" value="1"/>
</dbReference>
<keyword evidence="3 8" id="KW-1003">Cell membrane</keyword>
<feature type="domain" description="PTS EIIC type-3" evidence="10">
    <location>
        <begin position="8"/>
        <end position="411"/>
    </location>
</feature>
<feature type="transmembrane region" description="Helical" evidence="9">
    <location>
        <begin position="337"/>
        <end position="362"/>
    </location>
</feature>
<feature type="transmembrane region" description="Helical" evidence="9">
    <location>
        <begin position="32"/>
        <end position="53"/>
    </location>
</feature>
<evidence type="ECO:0000256" key="8">
    <source>
        <dbReference type="PIRNR" id="PIRNR006351"/>
    </source>
</evidence>
<feature type="transmembrane region" description="Helical" evidence="9">
    <location>
        <begin position="134"/>
        <end position="154"/>
    </location>
</feature>
<dbReference type="STRING" id="29341.RSJ17_13365"/>
<dbReference type="PROSITE" id="PS51105">
    <property type="entry name" value="PTS_EIIC_TYPE_3"/>
    <property type="match status" value="1"/>
</dbReference>
<keyword evidence="5 9" id="KW-0812">Transmembrane</keyword>
<keyword evidence="11" id="KW-0808">Transferase</keyword>
<name>A0A0C1UHH3_9CLOT</name>